<dbReference type="EMBL" id="BKCP01013514">
    <property type="protein sequence ID" value="GER57686.1"/>
    <property type="molecule type" value="Genomic_DNA"/>
</dbReference>
<dbReference type="Proteomes" id="UP000325081">
    <property type="component" value="Unassembled WGS sequence"/>
</dbReference>
<evidence type="ECO:0000313" key="3">
    <source>
        <dbReference type="Proteomes" id="UP000325081"/>
    </source>
</evidence>
<feature type="compositionally biased region" description="Polar residues" evidence="1">
    <location>
        <begin position="1"/>
        <end position="14"/>
    </location>
</feature>
<accession>A0A5A7RKG1</accession>
<organism evidence="2 3">
    <name type="scientific">Striga asiatica</name>
    <name type="common">Asiatic witchweed</name>
    <name type="synonym">Buchnera asiatica</name>
    <dbReference type="NCBI Taxonomy" id="4170"/>
    <lineage>
        <taxon>Eukaryota</taxon>
        <taxon>Viridiplantae</taxon>
        <taxon>Streptophyta</taxon>
        <taxon>Embryophyta</taxon>
        <taxon>Tracheophyta</taxon>
        <taxon>Spermatophyta</taxon>
        <taxon>Magnoliopsida</taxon>
        <taxon>eudicotyledons</taxon>
        <taxon>Gunneridae</taxon>
        <taxon>Pentapetalae</taxon>
        <taxon>asterids</taxon>
        <taxon>lamiids</taxon>
        <taxon>Lamiales</taxon>
        <taxon>Orobanchaceae</taxon>
        <taxon>Buchnereae</taxon>
        <taxon>Striga</taxon>
    </lineage>
</organism>
<feature type="compositionally biased region" description="Polar residues" evidence="1">
    <location>
        <begin position="64"/>
        <end position="75"/>
    </location>
</feature>
<sequence>MRAFTLQEQSSSPFSKYLPATKTPSPRTISREPSTPRLPRHARAAEYTRPALRRPPRAAAAATFESTSSKPSASRSFAKRTEMRVRISFETWEKSKLFGRVSLTTRLQGPRLAPCLPFPPRRSPFPTPPATGRHSPPRASLAPAGDRASAPGTKGGKGSKPKTRSVRSLLEPPPVQAATTSPTAVSAHCYLEHKFKCNQCFTWLLVGSGSRREASQSVASSGTCESPATENNKEGDEDNEYLTTSPPAHYPEIPALSSTPDLDPVLTIPSVAASLIPLKD</sequence>
<dbReference type="AlphaFoldDB" id="A0A5A7RKG1"/>
<evidence type="ECO:0000256" key="1">
    <source>
        <dbReference type="SAM" id="MobiDB-lite"/>
    </source>
</evidence>
<keyword evidence="3" id="KW-1185">Reference proteome</keyword>
<feature type="region of interest" description="Disordered" evidence="1">
    <location>
        <begin position="217"/>
        <end position="263"/>
    </location>
</feature>
<feature type="compositionally biased region" description="Polar residues" evidence="1">
    <location>
        <begin position="22"/>
        <end position="33"/>
    </location>
</feature>
<protein>
    <submittedName>
        <fullName evidence="2">Cyclin b1</fullName>
    </submittedName>
</protein>
<evidence type="ECO:0000313" key="2">
    <source>
        <dbReference type="EMBL" id="GER57686.1"/>
    </source>
</evidence>
<feature type="compositionally biased region" description="Polar residues" evidence="1">
    <location>
        <begin position="217"/>
        <end position="230"/>
    </location>
</feature>
<proteinExistence type="predicted"/>
<reference evidence="3" key="1">
    <citation type="journal article" date="2019" name="Curr. Biol.">
        <title>Genome Sequence of Striga asiatica Provides Insight into the Evolution of Plant Parasitism.</title>
        <authorList>
            <person name="Yoshida S."/>
            <person name="Kim S."/>
            <person name="Wafula E.K."/>
            <person name="Tanskanen J."/>
            <person name="Kim Y.M."/>
            <person name="Honaas L."/>
            <person name="Yang Z."/>
            <person name="Spallek T."/>
            <person name="Conn C.E."/>
            <person name="Ichihashi Y."/>
            <person name="Cheong K."/>
            <person name="Cui S."/>
            <person name="Der J.P."/>
            <person name="Gundlach H."/>
            <person name="Jiao Y."/>
            <person name="Hori C."/>
            <person name="Ishida J.K."/>
            <person name="Kasahara H."/>
            <person name="Kiba T."/>
            <person name="Kim M.S."/>
            <person name="Koo N."/>
            <person name="Laohavisit A."/>
            <person name="Lee Y.H."/>
            <person name="Lumba S."/>
            <person name="McCourt P."/>
            <person name="Mortimer J.C."/>
            <person name="Mutuku J.M."/>
            <person name="Nomura T."/>
            <person name="Sasaki-Sekimoto Y."/>
            <person name="Seto Y."/>
            <person name="Wang Y."/>
            <person name="Wakatake T."/>
            <person name="Sakakibara H."/>
            <person name="Demura T."/>
            <person name="Yamaguchi S."/>
            <person name="Yoneyama K."/>
            <person name="Manabe R.I."/>
            <person name="Nelson D.C."/>
            <person name="Schulman A.H."/>
            <person name="Timko M.P."/>
            <person name="dePamphilis C.W."/>
            <person name="Choi D."/>
            <person name="Shirasu K."/>
        </authorList>
    </citation>
    <scope>NUCLEOTIDE SEQUENCE [LARGE SCALE GENOMIC DNA]</scope>
    <source>
        <strain evidence="3">cv. UVA1</strain>
    </source>
</reference>
<gene>
    <name evidence="2" type="ORF">STAS_35510</name>
</gene>
<feature type="compositionally biased region" description="Pro residues" evidence="1">
    <location>
        <begin position="116"/>
        <end position="129"/>
    </location>
</feature>
<name>A0A5A7RKG1_STRAF</name>
<feature type="region of interest" description="Disordered" evidence="1">
    <location>
        <begin position="110"/>
        <end position="181"/>
    </location>
</feature>
<comment type="caution">
    <text evidence="2">The sequence shown here is derived from an EMBL/GenBank/DDBJ whole genome shotgun (WGS) entry which is preliminary data.</text>
</comment>
<feature type="region of interest" description="Disordered" evidence="1">
    <location>
        <begin position="1"/>
        <end position="79"/>
    </location>
</feature>